<evidence type="ECO:0000313" key="14">
    <source>
        <dbReference type="EMBL" id="KAB1212009.1"/>
    </source>
</evidence>
<keyword evidence="8 12" id="KW-1133">Transmembrane helix</keyword>
<evidence type="ECO:0000256" key="1">
    <source>
        <dbReference type="ARBA" id="ARBA00004477"/>
    </source>
</evidence>
<dbReference type="InterPro" id="IPR005578">
    <property type="entry name" value="Yif1_fam"/>
</dbReference>
<dbReference type="Pfam" id="PF03878">
    <property type="entry name" value="YIF1"/>
    <property type="match status" value="1"/>
</dbReference>
<dbReference type="GO" id="GO:0006888">
    <property type="term" value="P:endoplasmic reticulum to Golgi vesicle-mediated transport"/>
    <property type="evidence" value="ECO:0007669"/>
    <property type="project" value="InterPro"/>
</dbReference>
<feature type="transmembrane region" description="Helical" evidence="12">
    <location>
        <begin position="118"/>
        <end position="138"/>
    </location>
</feature>
<evidence type="ECO:0000256" key="12">
    <source>
        <dbReference type="SAM" id="Phobius"/>
    </source>
</evidence>
<dbReference type="OrthoDB" id="337750at2759"/>
<feature type="region of interest" description="Disordered" evidence="11">
    <location>
        <begin position="1"/>
        <end position="23"/>
    </location>
</feature>
<comment type="similarity">
    <text evidence="3">Belongs to the YIF1 family.</text>
</comment>
<evidence type="ECO:0000313" key="13">
    <source>
        <dbReference type="EMBL" id="KAB1211086.1"/>
    </source>
</evidence>
<dbReference type="EMBL" id="RXIC02000023">
    <property type="protein sequence ID" value="KAB1212009.1"/>
    <property type="molecule type" value="Genomic_DNA"/>
</dbReference>
<evidence type="ECO:0000256" key="9">
    <source>
        <dbReference type="ARBA" id="ARBA00023034"/>
    </source>
</evidence>
<feature type="transmembrane region" description="Helical" evidence="12">
    <location>
        <begin position="150"/>
        <end position="172"/>
    </location>
</feature>
<dbReference type="Proteomes" id="UP000516437">
    <property type="component" value="Chromosome 5"/>
</dbReference>
<evidence type="ECO:0000256" key="6">
    <source>
        <dbReference type="ARBA" id="ARBA00022824"/>
    </source>
</evidence>
<evidence type="ECO:0000256" key="3">
    <source>
        <dbReference type="ARBA" id="ARBA00009727"/>
    </source>
</evidence>
<evidence type="ECO:0000256" key="7">
    <source>
        <dbReference type="ARBA" id="ARBA00022927"/>
    </source>
</evidence>
<dbReference type="PANTHER" id="PTHR14083:SF0">
    <property type="entry name" value="YIP1D-INTERACTING FACTOR 1, ISOFORM C"/>
    <property type="match status" value="1"/>
</dbReference>
<keyword evidence="6" id="KW-0256">Endoplasmic reticulum</keyword>
<accession>A0A6A1VFY4</accession>
<reference evidence="13 15" key="2">
    <citation type="journal article" date="2019" name="Plant Biotechnol. J.">
        <title>The red bayberry genome and genetic basis of sex determination.</title>
        <authorList>
            <person name="Jia H.M."/>
            <person name="Jia H.J."/>
            <person name="Cai Q.L."/>
            <person name="Wang Y."/>
            <person name="Zhao H.B."/>
            <person name="Yang W.F."/>
            <person name="Wang G.Y."/>
            <person name="Li Y.H."/>
            <person name="Zhan D.L."/>
            <person name="Shen Y.T."/>
            <person name="Niu Q.F."/>
            <person name="Chang L."/>
            <person name="Qiu J."/>
            <person name="Zhao L."/>
            <person name="Xie H.B."/>
            <person name="Fu W.Y."/>
            <person name="Jin J."/>
            <person name="Li X.W."/>
            <person name="Jiao Y."/>
            <person name="Zhou C.C."/>
            <person name="Tu T."/>
            <person name="Chai C.Y."/>
            <person name="Gao J.L."/>
            <person name="Fan L.J."/>
            <person name="van de Weg E."/>
            <person name="Wang J.Y."/>
            <person name="Gao Z.S."/>
        </authorList>
    </citation>
    <scope>NUCLEOTIDE SEQUENCE [LARGE SCALE GENOMIC DNA]</scope>
    <source>
        <tissue evidence="13">Leaves</tissue>
    </source>
</reference>
<keyword evidence="4" id="KW-0813">Transport</keyword>
<comment type="caution">
    <text evidence="13">The sequence shown here is derived from an EMBL/GenBank/DDBJ whole genome shotgun (WGS) entry which is preliminary data.</text>
</comment>
<feature type="transmembrane region" description="Helical" evidence="12">
    <location>
        <begin position="205"/>
        <end position="223"/>
    </location>
</feature>
<dbReference type="PANTHER" id="PTHR14083">
    <property type="entry name" value="YIP1 INTERACTING FACTOR HOMOLOG YIF1 PROTEIN"/>
    <property type="match status" value="1"/>
</dbReference>
<keyword evidence="9" id="KW-0333">Golgi apparatus</keyword>
<evidence type="ECO:0000256" key="11">
    <source>
        <dbReference type="SAM" id="MobiDB-lite"/>
    </source>
</evidence>
<name>A0A6A1VFY4_9ROSI</name>
<evidence type="ECO:0000256" key="4">
    <source>
        <dbReference type="ARBA" id="ARBA00022448"/>
    </source>
</evidence>
<keyword evidence="7" id="KW-0653">Protein transport</keyword>
<dbReference type="AlphaFoldDB" id="A0A6A1VFY4"/>
<organism evidence="13 15">
    <name type="scientific">Morella rubra</name>
    <name type="common">Chinese bayberry</name>
    <dbReference type="NCBI Taxonomy" id="262757"/>
    <lineage>
        <taxon>Eukaryota</taxon>
        <taxon>Viridiplantae</taxon>
        <taxon>Streptophyta</taxon>
        <taxon>Embryophyta</taxon>
        <taxon>Tracheophyta</taxon>
        <taxon>Spermatophyta</taxon>
        <taxon>Magnoliopsida</taxon>
        <taxon>eudicotyledons</taxon>
        <taxon>Gunneridae</taxon>
        <taxon>Pentapetalae</taxon>
        <taxon>rosids</taxon>
        <taxon>fabids</taxon>
        <taxon>Fagales</taxon>
        <taxon>Myricaceae</taxon>
        <taxon>Morella</taxon>
    </lineage>
</organism>
<evidence type="ECO:0000256" key="2">
    <source>
        <dbReference type="ARBA" id="ARBA00004653"/>
    </source>
</evidence>
<keyword evidence="15" id="KW-1185">Reference proteome</keyword>
<keyword evidence="10 12" id="KW-0472">Membrane</keyword>
<dbReference type="GO" id="GO:0015031">
    <property type="term" value="P:protein transport"/>
    <property type="evidence" value="ECO:0007669"/>
    <property type="project" value="UniProtKB-KW"/>
</dbReference>
<evidence type="ECO:0000256" key="8">
    <source>
        <dbReference type="ARBA" id="ARBA00022989"/>
    </source>
</evidence>
<evidence type="ECO:0000256" key="5">
    <source>
        <dbReference type="ARBA" id="ARBA00022692"/>
    </source>
</evidence>
<evidence type="ECO:0000256" key="10">
    <source>
        <dbReference type="ARBA" id="ARBA00023136"/>
    </source>
</evidence>
<gene>
    <name evidence="14" type="ORF">CJ030_MR5G004141</name>
    <name evidence="13" type="ORF">CJ030_MR6G018072</name>
</gene>
<protein>
    <submittedName>
        <fullName evidence="13">Protein YIF1B-A</fullName>
    </submittedName>
</protein>
<dbReference type="GO" id="GO:0030134">
    <property type="term" value="C:COPII-coated ER to Golgi transport vesicle"/>
    <property type="evidence" value="ECO:0007669"/>
    <property type="project" value="TreeGrafter"/>
</dbReference>
<evidence type="ECO:0000313" key="15">
    <source>
        <dbReference type="Proteomes" id="UP000516437"/>
    </source>
</evidence>
<proteinExistence type="inferred from homology"/>
<dbReference type="GO" id="GO:0000139">
    <property type="term" value="C:Golgi membrane"/>
    <property type="evidence" value="ECO:0007669"/>
    <property type="project" value="UniProtKB-SubCell"/>
</dbReference>
<dbReference type="GO" id="GO:0005789">
    <property type="term" value="C:endoplasmic reticulum membrane"/>
    <property type="evidence" value="ECO:0007669"/>
    <property type="project" value="UniProtKB-SubCell"/>
</dbReference>
<dbReference type="EMBL" id="RXIC02000024">
    <property type="protein sequence ID" value="KAB1211086.1"/>
    <property type="molecule type" value="Genomic_DNA"/>
</dbReference>
<reference evidence="13" key="1">
    <citation type="submission" date="2018-07" db="EMBL/GenBank/DDBJ databases">
        <authorList>
            <person name="Gao Z.-S."/>
            <person name="Jia H.-M."/>
            <person name="Jia H.-J."/>
            <person name="Cai Q.-L."/>
            <person name="Wang Y."/>
            <person name="Zhao H.-B."/>
        </authorList>
    </citation>
    <scope>NUCLEOTIDE SEQUENCE</scope>
    <source>
        <tissue evidence="13">Leaves</tissue>
    </source>
</reference>
<sequence length="264" mass="29441">MYNNVRKQAGMPRPPTNSQPNSFGNALYGTGSGLVGSGLGAYGEKLLGSSSEYVHSNVSRYFSDPQHYFQVNDHYVRNKLKVVLFPFLHKGHWTRTSEPVEGRLSYKPPIYDINAPDLYIPFMAFGTYVVLAGFSLGLQGKFSPEALNWLFIKGLLGWFLQVTLLKVTLLSLGSGEAPLLDVVAYAGYAFTGMCLAVLGSVIWGYSYYFLMPLTCLCMGIFLVRTMKRVLFAEVRSCDSSKLHYLLLCIALAQFPFFLWLGNIC</sequence>
<comment type="subcellular location">
    <subcellularLocation>
        <location evidence="1">Endoplasmic reticulum membrane</location>
        <topology evidence="1">Multi-pass membrane protein</topology>
    </subcellularLocation>
    <subcellularLocation>
        <location evidence="2">Golgi apparatus membrane</location>
        <topology evidence="2">Multi-pass membrane protein</topology>
    </subcellularLocation>
</comment>
<keyword evidence="5 12" id="KW-0812">Transmembrane</keyword>
<reference evidence="13" key="3">
    <citation type="submission" date="2019-09" db="EMBL/GenBank/DDBJ databases">
        <authorList>
            <person name="Gao Z."/>
        </authorList>
    </citation>
    <scope>NUCLEOTIDE SEQUENCE</scope>
    <source>
        <tissue evidence="13">Leaves</tissue>
    </source>
</reference>
<dbReference type="GO" id="GO:0005793">
    <property type="term" value="C:endoplasmic reticulum-Golgi intermediate compartment"/>
    <property type="evidence" value="ECO:0007669"/>
    <property type="project" value="TreeGrafter"/>
</dbReference>
<dbReference type="Proteomes" id="UP000516437">
    <property type="component" value="Chromosome 6"/>
</dbReference>
<feature type="transmembrane region" description="Helical" evidence="12">
    <location>
        <begin position="244"/>
        <end position="261"/>
    </location>
</feature>